<dbReference type="Pfam" id="PF04290">
    <property type="entry name" value="DctQ"/>
    <property type="match status" value="1"/>
</dbReference>
<keyword evidence="5 8" id="KW-0812">Transmembrane</keyword>
<feature type="transmembrane region" description="Helical" evidence="8">
    <location>
        <begin position="50"/>
        <end position="67"/>
    </location>
</feature>
<dbReference type="AlphaFoldDB" id="A0A382SBI7"/>
<evidence type="ECO:0000313" key="10">
    <source>
        <dbReference type="EMBL" id="SVD06508.1"/>
    </source>
</evidence>
<evidence type="ECO:0000256" key="6">
    <source>
        <dbReference type="ARBA" id="ARBA00022989"/>
    </source>
</evidence>
<evidence type="ECO:0000256" key="3">
    <source>
        <dbReference type="ARBA" id="ARBA00022475"/>
    </source>
</evidence>
<feature type="transmembrane region" description="Helical" evidence="8">
    <location>
        <begin position="20"/>
        <end position="38"/>
    </location>
</feature>
<comment type="subcellular location">
    <subcellularLocation>
        <location evidence="1">Cell inner membrane</location>
        <topology evidence="1">Multi-pass membrane protein</topology>
    </subcellularLocation>
</comment>
<protein>
    <recommendedName>
        <fullName evidence="9">Tripartite ATP-independent periplasmic transporters DctQ component domain-containing protein</fullName>
    </recommendedName>
</protein>
<gene>
    <name evidence="10" type="ORF">METZ01_LOCUS359362</name>
</gene>
<feature type="domain" description="Tripartite ATP-independent periplasmic transporters DctQ component" evidence="9">
    <location>
        <begin position="26"/>
        <end position="153"/>
    </location>
</feature>
<dbReference type="InterPro" id="IPR007387">
    <property type="entry name" value="TRAP_DctQ"/>
</dbReference>
<dbReference type="EMBL" id="UINC01127410">
    <property type="protein sequence ID" value="SVD06508.1"/>
    <property type="molecule type" value="Genomic_DNA"/>
</dbReference>
<keyword evidence="2" id="KW-0813">Transport</keyword>
<keyword evidence="4" id="KW-0997">Cell inner membrane</keyword>
<dbReference type="PANTHER" id="PTHR35011:SF2">
    <property type="entry name" value="2,3-DIKETO-L-GULONATE TRAP TRANSPORTER SMALL PERMEASE PROTEIN YIAM"/>
    <property type="match status" value="1"/>
</dbReference>
<evidence type="ECO:0000256" key="7">
    <source>
        <dbReference type="ARBA" id="ARBA00023136"/>
    </source>
</evidence>
<reference evidence="10" key="1">
    <citation type="submission" date="2018-05" db="EMBL/GenBank/DDBJ databases">
        <authorList>
            <person name="Lanie J.A."/>
            <person name="Ng W.-L."/>
            <person name="Kazmierczak K.M."/>
            <person name="Andrzejewski T.M."/>
            <person name="Davidsen T.M."/>
            <person name="Wayne K.J."/>
            <person name="Tettelin H."/>
            <person name="Glass J.I."/>
            <person name="Rusch D."/>
            <person name="Podicherti R."/>
            <person name="Tsui H.-C.T."/>
            <person name="Winkler M.E."/>
        </authorList>
    </citation>
    <scope>NUCLEOTIDE SEQUENCE</scope>
</reference>
<dbReference type="GO" id="GO:0022857">
    <property type="term" value="F:transmembrane transporter activity"/>
    <property type="evidence" value="ECO:0007669"/>
    <property type="project" value="TreeGrafter"/>
</dbReference>
<evidence type="ECO:0000259" key="9">
    <source>
        <dbReference type="Pfam" id="PF04290"/>
    </source>
</evidence>
<keyword evidence="6 8" id="KW-1133">Transmembrane helix</keyword>
<evidence type="ECO:0000256" key="8">
    <source>
        <dbReference type="SAM" id="Phobius"/>
    </source>
</evidence>
<organism evidence="10">
    <name type="scientific">marine metagenome</name>
    <dbReference type="NCBI Taxonomy" id="408172"/>
    <lineage>
        <taxon>unclassified sequences</taxon>
        <taxon>metagenomes</taxon>
        <taxon>ecological metagenomes</taxon>
    </lineage>
</organism>
<keyword evidence="7 8" id="KW-0472">Membrane</keyword>
<dbReference type="PANTHER" id="PTHR35011">
    <property type="entry name" value="2,3-DIKETO-L-GULONATE TRAP TRANSPORTER SMALL PERMEASE PROTEIN YIAM"/>
    <property type="match status" value="1"/>
</dbReference>
<dbReference type="GO" id="GO:0005886">
    <property type="term" value="C:plasma membrane"/>
    <property type="evidence" value="ECO:0007669"/>
    <property type="project" value="UniProtKB-SubCell"/>
</dbReference>
<evidence type="ECO:0000256" key="5">
    <source>
        <dbReference type="ARBA" id="ARBA00022692"/>
    </source>
</evidence>
<evidence type="ECO:0000256" key="2">
    <source>
        <dbReference type="ARBA" id="ARBA00022448"/>
    </source>
</evidence>
<name>A0A382SBI7_9ZZZZ</name>
<feature type="transmembrane region" description="Helical" evidence="8">
    <location>
        <begin position="87"/>
        <end position="110"/>
    </location>
</feature>
<dbReference type="GO" id="GO:0015740">
    <property type="term" value="P:C4-dicarboxylate transport"/>
    <property type="evidence" value="ECO:0007669"/>
    <property type="project" value="TreeGrafter"/>
</dbReference>
<accession>A0A382SBI7</accession>
<feature type="transmembrane region" description="Helical" evidence="8">
    <location>
        <begin position="130"/>
        <end position="148"/>
    </location>
</feature>
<evidence type="ECO:0000256" key="1">
    <source>
        <dbReference type="ARBA" id="ARBA00004429"/>
    </source>
</evidence>
<dbReference type="InterPro" id="IPR055348">
    <property type="entry name" value="DctQ"/>
</dbReference>
<keyword evidence="3" id="KW-1003">Cell membrane</keyword>
<proteinExistence type="predicted"/>
<evidence type="ECO:0000256" key="4">
    <source>
        <dbReference type="ARBA" id="ARBA00022519"/>
    </source>
</evidence>
<sequence>MIKLDHARALFERLLETITVFLIISLAVVVVLGVIYRWSGASLSWYDEIASVQLAWLTYYGASLAGLKRAHIGVPGLIAVVPPLFRVPLVLLAEAVVIGFFLILAWYGYIVLVVLEGDTLISLPWISTQVTQSVIPISAVLFIIAELLNMPQIIREASARVEMMRHE</sequence>